<dbReference type="EMBL" id="FLUM01000003">
    <property type="protein sequence ID" value="SBW02809.1"/>
    <property type="molecule type" value="Genomic_DNA"/>
</dbReference>
<sequence length="318" mass="37489">MDNKLKEILTKRILENISSNVKPVNYLTDVLDLGRESVYRRLNGQIDFSLDEILKLSTELNFSLDDIHCEYDNYRAIFNLFRERSAPAEVSFNNMLHAFCNRMAEVYNSERSHTGLALNRLLGTFYLHSEHLLKFIYYKWIHQFDEVSLNYYYCDLEVPEETINMAHRAAFYQQRLDKSIIADENILSNTIQEIKYYQDRGLINDYEISLIKGELQNMLDNFQMILSTGQSSTGAKWNVYLSSIDINSNSSYLQYDDNESVSFWIHSDSAFETTDKQMCVMQREWIESLKKYSTLITLSNQKMQADFLNQQYNHLDKL</sequence>
<name>A0A212JTQ0_9BACT</name>
<evidence type="ECO:0008006" key="2">
    <source>
        <dbReference type="Google" id="ProtNLM"/>
    </source>
</evidence>
<proteinExistence type="predicted"/>
<reference evidence="1" key="1">
    <citation type="submission" date="2016-04" db="EMBL/GenBank/DDBJ databases">
        <authorList>
            <person name="Evans L.H."/>
            <person name="Alamgir A."/>
            <person name="Owens N."/>
            <person name="Weber N.D."/>
            <person name="Virtaneva K."/>
            <person name="Barbian K."/>
            <person name="Babar A."/>
            <person name="Rosenke K."/>
        </authorList>
    </citation>
    <scope>NUCLEOTIDE SEQUENCE</scope>
    <source>
        <strain evidence="1">86-1</strain>
    </source>
</reference>
<protein>
    <recommendedName>
        <fullName evidence="2">Transcription regulator BetR N-terminal domain-containing protein</fullName>
    </recommendedName>
</protein>
<gene>
    <name evidence="1" type="ORF">KL86DYS1_30409</name>
</gene>
<dbReference type="RefSeq" id="WP_296942240.1">
    <property type="nucleotide sequence ID" value="NZ_LT599032.1"/>
</dbReference>
<accession>A0A212JTQ0</accession>
<dbReference type="AlphaFoldDB" id="A0A212JTQ0"/>
<organism evidence="1">
    <name type="scientific">uncultured Dysgonomonas sp</name>
    <dbReference type="NCBI Taxonomy" id="206096"/>
    <lineage>
        <taxon>Bacteria</taxon>
        <taxon>Pseudomonadati</taxon>
        <taxon>Bacteroidota</taxon>
        <taxon>Bacteroidia</taxon>
        <taxon>Bacteroidales</taxon>
        <taxon>Dysgonomonadaceae</taxon>
        <taxon>Dysgonomonas</taxon>
        <taxon>environmental samples</taxon>
    </lineage>
</organism>
<evidence type="ECO:0000313" key="1">
    <source>
        <dbReference type="EMBL" id="SBW02809.1"/>
    </source>
</evidence>